<evidence type="ECO:0008006" key="3">
    <source>
        <dbReference type="Google" id="ProtNLM"/>
    </source>
</evidence>
<proteinExistence type="predicted"/>
<dbReference type="Proteomes" id="UP000009183">
    <property type="component" value="Chromosome 12"/>
</dbReference>
<dbReference type="InterPro" id="IPR036282">
    <property type="entry name" value="Glutathione-S-Trfase_C_sf"/>
</dbReference>
<evidence type="ECO:0000313" key="2">
    <source>
        <dbReference type="Proteomes" id="UP000009183"/>
    </source>
</evidence>
<name>D7TGJ4_VITVI</name>
<dbReference type="PANTHER" id="PTHR42673:SF4">
    <property type="entry name" value="MALEYLACETOACETATE ISOMERASE"/>
    <property type="match status" value="1"/>
</dbReference>
<dbReference type="STRING" id="29760.D7TGJ4"/>
<dbReference type="InParanoid" id="D7TGJ4"/>
<protein>
    <recommendedName>
        <fullName evidence="3">Glutathione S-transferase zeta class</fullName>
    </recommendedName>
</protein>
<gene>
    <name evidence="1" type="ordered locus">VIT_12s0035g02040</name>
</gene>
<sequence length="92" mass="10585">MQLHGLMPNVCAVEGSFCQKFNAAKVISRHDELVHYHLQADLFLAPQIHAALKWFKVDMTEFPLLLRLNDAYNELPAFQDAMKEKQPDYVPS</sequence>
<dbReference type="EMBL" id="FN595990">
    <property type="protein sequence ID" value="CBI29616.3"/>
    <property type="molecule type" value="Genomic_DNA"/>
</dbReference>
<dbReference type="PaxDb" id="29760-VIT_12s0035g02040.t01"/>
<reference evidence="2" key="1">
    <citation type="journal article" date="2007" name="Nature">
        <title>The grapevine genome sequence suggests ancestral hexaploidization in major angiosperm phyla.</title>
        <authorList>
            <consortium name="The French-Italian Public Consortium for Grapevine Genome Characterization."/>
            <person name="Jaillon O."/>
            <person name="Aury J.-M."/>
            <person name="Noel B."/>
            <person name="Policriti A."/>
            <person name="Clepet C."/>
            <person name="Casagrande A."/>
            <person name="Choisne N."/>
            <person name="Aubourg S."/>
            <person name="Vitulo N."/>
            <person name="Jubin C."/>
            <person name="Vezzi A."/>
            <person name="Legeai F."/>
            <person name="Hugueney P."/>
            <person name="Dasilva C."/>
            <person name="Horner D."/>
            <person name="Mica E."/>
            <person name="Jublot D."/>
            <person name="Poulain J."/>
            <person name="Bruyere C."/>
            <person name="Billault A."/>
            <person name="Segurens B."/>
            <person name="Gouyvenoux M."/>
            <person name="Ugarte E."/>
            <person name="Cattonaro F."/>
            <person name="Anthouard V."/>
            <person name="Vico V."/>
            <person name="Del Fabbro C."/>
            <person name="Alaux M."/>
            <person name="Di Gaspero G."/>
            <person name="Dumas V."/>
            <person name="Felice N."/>
            <person name="Paillard S."/>
            <person name="Juman I."/>
            <person name="Moroldo M."/>
            <person name="Scalabrin S."/>
            <person name="Canaguier A."/>
            <person name="Le Clainche I."/>
            <person name="Malacrida G."/>
            <person name="Durand E."/>
            <person name="Pesole G."/>
            <person name="Laucou V."/>
            <person name="Chatelet P."/>
            <person name="Merdinoglu D."/>
            <person name="Delledonne M."/>
            <person name="Pezzotti M."/>
            <person name="Lecharny A."/>
            <person name="Scarpelli C."/>
            <person name="Artiguenave F."/>
            <person name="Pe M.E."/>
            <person name="Valle G."/>
            <person name="Morgante M."/>
            <person name="Caboche M."/>
            <person name="Adam-Blondon A.-F."/>
            <person name="Weissenbach J."/>
            <person name="Quetier F."/>
            <person name="Wincker P."/>
        </authorList>
    </citation>
    <scope>NUCLEOTIDE SEQUENCE [LARGE SCALE GENOMIC DNA]</scope>
    <source>
        <strain evidence="2">cv. Pinot noir / PN40024</strain>
    </source>
</reference>
<dbReference type="PANTHER" id="PTHR42673">
    <property type="entry name" value="MALEYLACETOACETATE ISOMERASE"/>
    <property type="match status" value="1"/>
</dbReference>
<accession>D7TGJ4</accession>
<organism evidence="1 2">
    <name type="scientific">Vitis vinifera</name>
    <name type="common">Grape</name>
    <dbReference type="NCBI Taxonomy" id="29760"/>
    <lineage>
        <taxon>Eukaryota</taxon>
        <taxon>Viridiplantae</taxon>
        <taxon>Streptophyta</taxon>
        <taxon>Embryophyta</taxon>
        <taxon>Tracheophyta</taxon>
        <taxon>Spermatophyta</taxon>
        <taxon>Magnoliopsida</taxon>
        <taxon>eudicotyledons</taxon>
        <taxon>Gunneridae</taxon>
        <taxon>Pentapetalae</taxon>
        <taxon>rosids</taxon>
        <taxon>Vitales</taxon>
        <taxon>Vitaceae</taxon>
        <taxon>Viteae</taxon>
        <taxon>Vitis</taxon>
    </lineage>
</organism>
<dbReference type="AlphaFoldDB" id="D7TGJ4"/>
<dbReference type="eggNOG" id="KOG0868">
    <property type="taxonomic scope" value="Eukaryota"/>
</dbReference>
<dbReference type="HOGENOM" id="CLU_2417659_0_0_1"/>
<keyword evidence="2" id="KW-1185">Reference proteome</keyword>
<evidence type="ECO:0000313" key="1">
    <source>
        <dbReference type="EMBL" id="CBI29616.3"/>
    </source>
</evidence>
<dbReference type="Gene3D" id="1.20.1050.10">
    <property type="match status" value="1"/>
</dbReference>
<dbReference type="SUPFAM" id="SSF47616">
    <property type="entry name" value="GST C-terminal domain-like"/>
    <property type="match status" value="1"/>
</dbReference>